<dbReference type="EMBL" id="BAAAZI010000008">
    <property type="protein sequence ID" value="GAA4140943.1"/>
    <property type="molecule type" value="Genomic_DNA"/>
</dbReference>
<organism evidence="2 3">
    <name type="scientific">Sphingobacterium kyonggiense</name>
    <dbReference type="NCBI Taxonomy" id="714075"/>
    <lineage>
        <taxon>Bacteria</taxon>
        <taxon>Pseudomonadati</taxon>
        <taxon>Bacteroidota</taxon>
        <taxon>Sphingobacteriia</taxon>
        <taxon>Sphingobacteriales</taxon>
        <taxon>Sphingobacteriaceae</taxon>
        <taxon>Sphingobacterium</taxon>
    </lineage>
</organism>
<dbReference type="Pfam" id="PF18925">
    <property type="entry name" value="DUF5675"/>
    <property type="match status" value="1"/>
</dbReference>
<evidence type="ECO:0000259" key="1">
    <source>
        <dbReference type="Pfam" id="PF18925"/>
    </source>
</evidence>
<protein>
    <recommendedName>
        <fullName evidence="1">DUF5675 domain-containing protein</fullName>
    </recommendedName>
</protein>
<accession>A0ABP7YV23</accession>
<gene>
    <name evidence="2" type="ORF">GCM10022216_20510</name>
</gene>
<evidence type="ECO:0000313" key="3">
    <source>
        <dbReference type="Proteomes" id="UP001500101"/>
    </source>
</evidence>
<reference evidence="3" key="1">
    <citation type="journal article" date="2019" name="Int. J. Syst. Evol. Microbiol.">
        <title>The Global Catalogue of Microorganisms (GCM) 10K type strain sequencing project: providing services to taxonomists for standard genome sequencing and annotation.</title>
        <authorList>
            <consortium name="The Broad Institute Genomics Platform"/>
            <consortium name="The Broad Institute Genome Sequencing Center for Infectious Disease"/>
            <person name="Wu L."/>
            <person name="Ma J."/>
        </authorList>
    </citation>
    <scope>NUCLEOTIDE SEQUENCE [LARGE SCALE GENOMIC DNA]</scope>
    <source>
        <strain evidence="3">JCM 16704</strain>
    </source>
</reference>
<sequence length="155" mass="17645">MIRMVRIRAGLNSTLSQLSINNIFICYLLEDKIREKKIKGKTCIPEGLYTLRFNQTAGMNQIYASKTGKTHLGMIEISGIPNFNLVFFHIGNRHQDTAGCPLTGSYYRIIGKEVEVLQSAQAYRTVYTLLSKYIQEGNAQIEVVNKIEESKHLWS</sequence>
<dbReference type="InterPro" id="IPR043732">
    <property type="entry name" value="DUF5675"/>
</dbReference>
<proteinExistence type="predicted"/>
<comment type="caution">
    <text evidence="2">The sequence shown here is derived from an EMBL/GenBank/DDBJ whole genome shotgun (WGS) entry which is preliminary data.</text>
</comment>
<keyword evidence="3" id="KW-1185">Reference proteome</keyword>
<name>A0ABP7YV23_9SPHI</name>
<dbReference type="Proteomes" id="UP001500101">
    <property type="component" value="Unassembled WGS sequence"/>
</dbReference>
<evidence type="ECO:0000313" key="2">
    <source>
        <dbReference type="EMBL" id="GAA4140943.1"/>
    </source>
</evidence>
<feature type="domain" description="DUF5675" evidence="1">
    <location>
        <begin position="5"/>
        <end position="131"/>
    </location>
</feature>